<sequence length="311" mass="36371">MYSTPFRGRQSLSSYLSAEDRRFMSPLSEKETDSYPTQDTDSDTFFSAEEYFSPSPRRRSRRPASIQWPDQVGQELEIIHPLQDDLEPATVRIVVFLVNSKEKKYEFVHCEFCNEERLLVSDVLQQLKFTSVLTQWEAFDSLIQEKSGEKLRNTHDLTSYGLRDGEILIATSGCKEKDGIKYFKSITKKHGRFLRKAVKKARIQGRALQCLFTSAQWAEVASCETVLRKFAIERNEAFGDFGYKSSDDEGDFKGSSRGGFLSRKVLREFQMRTKEALAAKEARRQKWKERNQKFKNRIRHFPMVMEWYRVK</sequence>
<keyword evidence="2" id="KW-1185">Reference proteome</keyword>
<dbReference type="Proteomes" id="UP000198406">
    <property type="component" value="Unassembled WGS sequence"/>
</dbReference>
<gene>
    <name evidence="1" type="ORF">FisN_13Lh123</name>
</gene>
<evidence type="ECO:0000313" key="1">
    <source>
        <dbReference type="EMBL" id="GAX12652.1"/>
    </source>
</evidence>
<dbReference type="InParanoid" id="A0A1Z5JFI4"/>
<reference evidence="1 2" key="1">
    <citation type="journal article" date="2015" name="Plant Cell">
        <title>Oil accumulation by the oleaginous diatom Fistulifera solaris as revealed by the genome and transcriptome.</title>
        <authorList>
            <person name="Tanaka T."/>
            <person name="Maeda Y."/>
            <person name="Veluchamy A."/>
            <person name="Tanaka M."/>
            <person name="Abida H."/>
            <person name="Marechal E."/>
            <person name="Bowler C."/>
            <person name="Muto M."/>
            <person name="Sunaga Y."/>
            <person name="Tanaka M."/>
            <person name="Yoshino T."/>
            <person name="Taniguchi T."/>
            <person name="Fukuda Y."/>
            <person name="Nemoto M."/>
            <person name="Matsumoto M."/>
            <person name="Wong P.S."/>
            <person name="Aburatani S."/>
            <person name="Fujibuchi W."/>
        </authorList>
    </citation>
    <scope>NUCLEOTIDE SEQUENCE [LARGE SCALE GENOMIC DNA]</scope>
    <source>
        <strain evidence="1 2">JPCC DA0580</strain>
    </source>
</reference>
<dbReference type="OrthoDB" id="10670867at2759"/>
<comment type="caution">
    <text evidence="1">The sequence shown here is derived from an EMBL/GenBank/DDBJ whole genome shotgun (WGS) entry which is preliminary data.</text>
</comment>
<accession>A0A1Z5JFI4</accession>
<name>A0A1Z5JFI4_FISSO</name>
<dbReference type="EMBL" id="BDSP01000053">
    <property type="protein sequence ID" value="GAX12652.1"/>
    <property type="molecule type" value="Genomic_DNA"/>
</dbReference>
<proteinExistence type="predicted"/>
<evidence type="ECO:0008006" key="3">
    <source>
        <dbReference type="Google" id="ProtNLM"/>
    </source>
</evidence>
<evidence type="ECO:0000313" key="2">
    <source>
        <dbReference type="Proteomes" id="UP000198406"/>
    </source>
</evidence>
<protein>
    <recommendedName>
        <fullName evidence="3">Ubiquitin-like domain-containing protein</fullName>
    </recommendedName>
</protein>
<dbReference type="AlphaFoldDB" id="A0A1Z5JFI4"/>
<organism evidence="1 2">
    <name type="scientific">Fistulifera solaris</name>
    <name type="common">Oleaginous diatom</name>
    <dbReference type="NCBI Taxonomy" id="1519565"/>
    <lineage>
        <taxon>Eukaryota</taxon>
        <taxon>Sar</taxon>
        <taxon>Stramenopiles</taxon>
        <taxon>Ochrophyta</taxon>
        <taxon>Bacillariophyta</taxon>
        <taxon>Bacillariophyceae</taxon>
        <taxon>Bacillariophycidae</taxon>
        <taxon>Naviculales</taxon>
        <taxon>Naviculaceae</taxon>
        <taxon>Fistulifera</taxon>
    </lineage>
</organism>